<dbReference type="InterPro" id="IPR050401">
    <property type="entry name" value="Cyclic_nucleotide_synthase"/>
</dbReference>
<feature type="compositionally biased region" description="Basic and acidic residues" evidence="15">
    <location>
        <begin position="1219"/>
        <end position="1232"/>
    </location>
</feature>
<dbReference type="EC" id="4.6.1.2" evidence="2 14"/>
<dbReference type="GO" id="GO:0001653">
    <property type="term" value="F:peptide receptor activity"/>
    <property type="evidence" value="ECO:0007669"/>
    <property type="project" value="TreeGrafter"/>
</dbReference>
<dbReference type="CDD" id="cd07302">
    <property type="entry name" value="CHD"/>
    <property type="match status" value="1"/>
</dbReference>
<dbReference type="AlphaFoldDB" id="A0A8S9Z0I6"/>
<keyword evidence="3 16" id="KW-0812">Transmembrane</keyword>
<dbReference type="SMART" id="SM00044">
    <property type="entry name" value="CYCc"/>
    <property type="match status" value="1"/>
</dbReference>
<dbReference type="InterPro" id="IPR011009">
    <property type="entry name" value="Kinase-like_dom_sf"/>
</dbReference>
<keyword evidence="4" id="KW-0732">Signal</keyword>
<evidence type="ECO:0000256" key="5">
    <source>
        <dbReference type="ARBA" id="ARBA00022741"/>
    </source>
</evidence>
<dbReference type="Proteomes" id="UP000822476">
    <property type="component" value="Unassembled WGS sequence"/>
</dbReference>
<dbReference type="PANTHER" id="PTHR11920:SF501">
    <property type="entry name" value="GUANYLATE CYCLASE 32E"/>
    <property type="match status" value="1"/>
</dbReference>
<feature type="domain" description="Protein kinase" evidence="17">
    <location>
        <begin position="207"/>
        <end position="498"/>
    </location>
</feature>
<comment type="similarity">
    <text evidence="13">Belongs to the adenylyl cyclase class-4/guanylyl cyclase family.</text>
</comment>
<evidence type="ECO:0000256" key="10">
    <source>
        <dbReference type="ARBA" id="ARBA00023180"/>
    </source>
</evidence>
<evidence type="ECO:0000256" key="15">
    <source>
        <dbReference type="SAM" id="MobiDB-lite"/>
    </source>
</evidence>
<dbReference type="InterPro" id="IPR011645">
    <property type="entry name" value="HNOB_dom_associated"/>
</dbReference>
<evidence type="ECO:0000256" key="12">
    <source>
        <dbReference type="ARBA" id="ARBA00023293"/>
    </source>
</evidence>
<dbReference type="InterPro" id="IPR001054">
    <property type="entry name" value="A/G_cyclase"/>
</dbReference>
<dbReference type="InterPro" id="IPR000719">
    <property type="entry name" value="Prot_kinase_dom"/>
</dbReference>
<feature type="compositionally biased region" description="Polar residues" evidence="15">
    <location>
        <begin position="148"/>
        <end position="159"/>
    </location>
</feature>
<gene>
    <name evidence="19" type="ORF">EG68_01692</name>
</gene>
<dbReference type="Pfam" id="PF07701">
    <property type="entry name" value="HNOBA"/>
    <property type="match status" value="1"/>
</dbReference>
<organism evidence="19 20">
    <name type="scientific">Paragonimus skrjabini miyazakii</name>
    <dbReference type="NCBI Taxonomy" id="59628"/>
    <lineage>
        <taxon>Eukaryota</taxon>
        <taxon>Metazoa</taxon>
        <taxon>Spiralia</taxon>
        <taxon>Lophotrochozoa</taxon>
        <taxon>Platyhelminthes</taxon>
        <taxon>Trematoda</taxon>
        <taxon>Digenea</taxon>
        <taxon>Plagiorchiida</taxon>
        <taxon>Troglotremata</taxon>
        <taxon>Troglotrematidae</taxon>
        <taxon>Paragonimus</taxon>
    </lineage>
</organism>
<dbReference type="GO" id="GO:0004672">
    <property type="term" value="F:protein kinase activity"/>
    <property type="evidence" value="ECO:0007669"/>
    <property type="project" value="InterPro"/>
</dbReference>
<dbReference type="GO" id="GO:0004016">
    <property type="term" value="F:adenylate cyclase activity"/>
    <property type="evidence" value="ECO:0007669"/>
    <property type="project" value="TreeGrafter"/>
</dbReference>
<evidence type="ECO:0000256" key="16">
    <source>
        <dbReference type="SAM" id="Phobius"/>
    </source>
</evidence>
<keyword evidence="7" id="KW-0342">GTP-binding</keyword>
<protein>
    <recommendedName>
        <fullName evidence="2 14">Guanylate cyclase</fullName>
        <ecNumber evidence="2 14">4.6.1.2</ecNumber>
    </recommendedName>
</protein>
<evidence type="ECO:0000256" key="3">
    <source>
        <dbReference type="ARBA" id="ARBA00022692"/>
    </source>
</evidence>
<dbReference type="EMBL" id="JTDE01000566">
    <property type="protein sequence ID" value="KAF7260909.1"/>
    <property type="molecule type" value="Genomic_DNA"/>
</dbReference>
<evidence type="ECO:0000256" key="11">
    <source>
        <dbReference type="ARBA" id="ARBA00023239"/>
    </source>
</evidence>
<feature type="transmembrane region" description="Helical" evidence="16">
    <location>
        <begin position="7"/>
        <end position="27"/>
    </location>
</feature>
<feature type="region of interest" description="Disordered" evidence="15">
    <location>
        <begin position="1213"/>
        <end position="1232"/>
    </location>
</feature>
<evidence type="ECO:0000256" key="13">
    <source>
        <dbReference type="RuleBase" id="RU000405"/>
    </source>
</evidence>
<comment type="subcellular location">
    <subcellularLocation>
        <location evidence="1">Membrane</location>
        <topology evidence="1">Single-pass type I membrane protein</topology>
    </subcellularLocation>
</comment>
<evidence type="ECO:0000256" key="1">
    <source>
        <dbReference type="ARBA" id="ARBA00004479"/>
    </source>
</evidence>
<feature type="region of interest" description="Disordered" evidence="15">
    <location>
        <begin position="127"/>
        <end position="176"/>
    </location>
</feature>
<dbReference type="FunFam" id="3.30.70.1230:FF:000004">
    <property type="entry name" value="Guanylate cyclase"/>
    <property type="match status" value="1"/>
</dbReference>
<dbReference type="GO" id="GO:0035556">
    <property type="term" value="P:intracellular signal transduction"/>
    <property type="evidence" value="ECO:0007669"/>
    <property type="project" value="InterPro"/>
</dbReference>
<comment type="catalytic activity">
    <reaction evidence="14">
        <text>GTP = 3',5'-cyclic GMP + diphosphate</text>
        <dbReference type="Rhea" id="RHEA:13665"/>
        <dbReference type="ChEBI" id="CHEBI:33019"/>
        <dbReference type="ChEBI" id="CHEBI:37565"/>
        <dbReference type="ChEBI" id="CHEBI:57746"/>
        <dbReference type="EC" id="4.6.1.2"/>
    </reaction>
</comment>
<keyword evidence="5" id="KW-0547">Nucleotide-binding</keyword>
<keyword evidence="12 14" id="KW-0141">cGMP biosynthesis</keyword>
<keyword evidence="11 13" id="KW-0456">Lyase</keyword>
<evidence type="ECO:0000313" key="20">
    <source>
        <dbReference type="Proteomes" id="UP000822476"/>
    </source>
</evidence>
<dbReference type="PROSITE" id="PS50125">
    <property type="entry name" value="GUANYLATE_CYCLASE_2"/>
    <property type="match status" value="1"/>
</dbReference>
<evidence type="ECO:0000256" key="6">
    <source>
        <dbReference type="ARBA" id="ARBA00022989"/>
    </source>
</evidence>
<evidence type="ECO:0000256" key="7">
    <source>
        <dbReference type="ARBA" id="ARBA00023134"/>
    </source>
</evidence>
<dbReference type="InterPro" id="IPR001245">
    <property type="entry name" value="Ser-Thr/Tyr_kinase_cat_dom"/>
</dbReference>
<dbReference type="GO" id="GO:0005524">
    <property type="term" value="F:ATP binding"/>
    <property type="evidence" value="ECO:0007669"/>
    <property type="project" value="InterPro"/>
</dbReference>
<keyword evidence="10" id="KW-0325">Glycoprotein</keyword>
<dbReference type="Pfam" id="PF07714">
    <property type="entry name" value="PK_Tyr_Ser-Thr"/>
    <property type="match status" value="2"/>
</dbReference>
<feature type="compositionally biased region" description="Basic and acidic residues" evidence="15">
    <location>
        <begin position="164"/>
        <end position="173"/>
    </location>
</feature>
<sequence>MNKSLEIGLAVLVLIILIMIIGGVSVYRKHKFEKELERLLWKVDYRDIILRKTTGFTEPPIVDRKAIIGSSSCHDAVFSKQHNKETISDQMGLNLDQPVALVSATQRRAERRRLTLPVNISVEPSTNAEQTIVSDTRLDDKQPDPTRKTSPNFIQNVDKNVNLPDRRSDRTDPCDAFMKGVKRQNNREKRSTFHLDFFHRRQSQSTFATDNPLSGLSTGTVTTQRDLQDRHVKSNAHMSNRMPNTLIGSYRKQLVAVHRLNIRCPNVNRDVKKSFKLLRDISHKNLCAFIGSCVDVDKVSVLWDYASRGSLRDVIQSAQPRLKPMFVTSLTFDLIRGLTFLHDSDLRYHGNLKPTNCVINSRWVLKLTDFGLTAFRMGECFAYLDEDDYFERLYWTPPESLRRMLALVVSGQLSAAAHPHLFMLAKQLMSQGIGFTLSSEQDGEREGPDLAVITPSCFSGSSKYTEATRNGLDEVEESHYLHRAKMSQIMEDGNRNMISTSEELNKPTESKCAVSSSLDSHTGNYLFGLTQLGYSGPHVMTVEIDTQETVLTDAVRKAARDDVCDDSGSLDGSYGVAECYSPVITKFNQFWSIPCKYASRGVTSVSSTLLKDGLPNRTSTGMMNSEGNASHPVRIRAEGRSHNMDCSHMERPSLPTFLGGSKKIVHGGLFTIPEPRTHRSFAALSTCLCPRSTAYRHHHSNQVRQHGLHIQHSEKPSVVHKVANNLKSPTLTVTSDQIHPWEITRSRQKVSGQLTHCSIAIARRERIRLPSVRDPIYSMQLADIYAFGMVLFELYYQGDPYKESRNRPQEIIRRAVVLNDQFKIPYRPKLSLLSREDKLITDCIEDCWAEDPLVRPSIKQISSRLRPMSKGRHSNIMDHMMSLMEDYAQELEKVVSQRSKELMEEKRRTEQLLYQMLPVPVAEQLKRGKMVEPEAFDNVTIFFSDICGFTEWSSQSSPFEVVNLLNELYTRFDSVLSSYDVYKVETIGDAYMVVSGLPERNGLFTSTLYLENHAGEIASMSLHLLQEIKQNFSLALRIGIHSGPCAAGVVGTRMPRYCLFGDTVNTTHRMESNGAPCRIHCSEQCKTELDKLGAYMLEERGLIAVKGKGIVRTYWLLRKTKPSVNKSTPTDMTSPYTIPRYVNDWNGSTNTYEGTESGECHPFVDLLRNEVDSNEVTDTGYPPIKSGSPVTHKAGRRRNYALLKCSKLKWLSRSSQVKSKRDERDSRKVSKK</sequence>
<dbReference type="Gene3D" id="6.10.250.780">
    <property type="match status" value="1"/>
</dbReference>
<dbReference type="GO" id="GO:0007168">
    <property type="term" value="P:receptor guanylyl cyclase signaling pathway"/>
    <property type="evidence" value="ECO:0007669"/>
    <property type="project" value="TreeGrafter"/>
</dbReference>
<dbReference type="Pfam" id="PF00211">
    <property type="entry name" value="Guanylate_cyc"/>
    <property type="match status" value="1"/>
</dbReference>
<evidence type="ECO:0000256" key="4">
    <source>
        <dbReference type="ARBA" id="ARBA00022729"/>
    </source>
</evidence>
<feature type="domain" description="Guanylate cyclase" evidence="18">
    <location>
        <begin position="940"/>
        <end position="1071"/>
    </location>
</feature>
<name>A0A8S9Z0I6_9TREM</name>
<dbReference type="GO" id="GO:0004383">
    <property type="term" value="F:guanylate cyclase activity"/>
    <property type="evidence" value="ECO:0007669"/>
    <property type="project" value="UniProtKB-EC"/>
</dbReference>
<evidence type="ECO:0000259" key="18">
    <source>
        <dbReference type="PROSITE" id="PS50125"/>
    </source>
</evidence>
<evidence type="ECO:0000313" key="19">
    <source>
        <dbReference type="EMBL" id="KAF7260909.1"/>
    </source>
</evidence>
<evidence type="ECO:0000259" key="17">
    <source>
        <dbReference type="PROSITE" id="PS50011"/>
    </source>
</evidence>
<proteinExistence type="inferred from homology"/>
<accession>A0A8S9Z0I6</accession>
<feature type="compositionally biased region" description="Basic and acidic residues" evidence="15">
    <location>
        <begin position="136"/>
        <end position="147"/>
    </location>
</feature>
<reference evidence="19" key="1">
    <citation type="submission" date="2019-07" db="EMBL/GenBank/DDBJ databases">
        <title>Annotation for the trematode Paragonimus miyazaki's.</title>
        <authorList>
            <person name="Choi Y.-J."/>
        </authorList>
    </citation>
    <scope>NUCLEOTIDE SEQUENCE</scope>
    <source>
        <strain evidence="19">Japan</strain>
    </source>
</reference>
<dbReference type="OrthoDB" id="6259959at2759"/>
<dbReference type="SUPFAM" id="SSF56112">
    <property type="entry name" value="Protein kinase-like (PK-like)"/>
    <property type="match status" value="2"/>
</dbReference>
<dbReference type="PANTHER" id="PTHR11920">
    <property type="entry name" value="GUANYLYL CYCLASE"/>
    <property type="match status" value="1"/>
</dbReference>
<keyword evidence="6 16" id="KW-1133">Transmembrane helix</keyword>
<dbReference type="InterPro" id="IPR029787">
    <property type="entry name" value="Nucleotide_cyclase"/>
</dbReference>
<keyword evidence="20" id="KW-1185">Reference proteome</keyword>
<dbReference type="GO" id="GO:0005525">
    <property type="term" value="F:GTP binding"/>
    <property type="evidence" value="ECO:0007669"/>
    <property type="project" value="UniProtKB-KW"/>
</dbReference>
<dbReference type="InterPro" id="IPR018297">
    <property type="entry name" value="A/G_cyclase_CS"/>
</dbReference>
<dbReference type="Gene3D" id="1.10.510.10">
    <property type="entry name" value="Transferase(Phosphotransferase) domain 1"/>
    <property type="match status" value="2"/>
</dbReference>
<feature type="region of interest" description="Disordered" evidence="15">
    <location>
        <begin position="1174"/>
        <end position="1193"/>
    </location>
</feature>
<comment type="caution">
    <text evidence="19">The sequence shown here is derived from an EMBL/GenBank/DDBJ whole genome shotgun (WGS) entry which is preliminary data.</text>
</comment>
<dbReference type="SUPFAM" id="SSF55073">
    <property type="entry name" value="Nucleotide cyclase"/>
    <property type="match status" value="1"/>
</dbReference>
<keyword evidence="8 16" id="KW-0472">Membrane</keyword>
<evidence type="ECO:0000256" key="14">
    <source>
        <dbReference type="RuleBase" id="RU003431"/>
    </source>
</evidence>
<evidence type="ECO:0000256" key="2">
    <source>
        <dbReference type="ARBA" id="ARBA00012202"/>
    </source>
</evidence>
<dbReference type="GO" id="GO:0005886">
    <property type="term" value="C:plasma membrane"/>
    <property type="evidence" value="ECO:0007669"/>
    <property type="project" value="TreeGrafter"/>
</dbReference>
<keyword evidence="9" id="KW-0675">Receptor</keyword>
<dbReference type="Gene3D" id="3.30.70.1230">
    <property type="entry name" value="Nucleotide cyclase"/>
    <property type="match status" value="1"/>
</dbReference>
<dbReference type="PROSITE" id="PS50011">
    <property type="entry name" value="PROTEIN_KINASE_DOM"/>
    <property type="match status" value="1"/>
</dbReference>
<evidence type="ECO:0000256" key="8">
    <source>
        <dbReference type="ARBA" id="ARBA00023136"/>
    </source>
</evidence>
<evidence type="ECO:0000256" key="9">
    <source>
        <dbReference type="ARBA" id="ARBA00023170"/>
    </source>
</evidence>
<dbReference type="PROSITE" id="PS00452">
    <property type="entry name" value="GUANYLATE_CYCLASE_1"/>
    <property type="match status" value="1"/>
</dbReference>